<evidence type="ECO:0000256" key="3">
    <source>
        <dbReference type="ARBA" id="ARBA00023163"/>
    </source>
</evidence>
<dbReference type="SMART" id="SM00895">
    <property type="entry name" value="FCD"/>
    <property type="match status" value="1"/>
</dbReference>
<evidence type="ECO:0000313" key="7">
    <source>
        <dbReference type="Proteomes" id="UP001282474"/>
    </source>
</evidence>
<sequence>MEHEGSWARKPHSRLESASVMADSRDRVLRTVREDICWSRLLPGQRLDVNLVVGRTGVSRSVVRQALRDLCDQGWLTTVDEGCVVGVPSPEEAAEIDEVRRALEEVTVRRFVAHASDSQLRALHGALMEFEDLAELPPDPSALLQARDNFYGLLLRAAGVMVTLDALAKLRARIIVLMCASLCSPGRARAAGAELRAVYEALADRDAERAVLACATHVDRSYEAGFRALAALGGPEPGTALN</sequence>
<keyword evidence="7" id="KW-1185">Reference proteome</keyword>
<dbReference type="Gene3D" id="1.10.10.10">
    <property type="entry name" value="Winged helix-like DNA-binding domain superfamily/Winged helix DNA-binding domain"/>
    <property type="match status" value="1"/>
</dbReference>
<feature type="domain" description="GntR C-terminal" evidence="5">
    <location>
        <begin position="95"/>
        <end position="220"/>
    </location>
</feature>
<evidence type="ECO:0000256" key="1">
    <source>
        <dbReference type="ARBA" id="ARBA00023015"/>
    </source>
</evidence>
<evidence type="ECO:0000313" key="6">
    <source>
        <dbReference type="EMBL" id="MDX3041947.1"/>
    </source>
</evidence>
<dbReference type="SMART" id="SM00345">
    <property type="entry name" value="HTH_GNTR"/>
    <property type="match status" value="1"/>
</dbReference>
<feature type="domain" description="HTH gntR-type" evidence="4">
    <location>
        <begin position="28"/>
        <end position="85"/>
    </location>
</feature>
<dbReference type="InterPro" id="IPR036390">
    <property type="entry name" value="WH_DNA-bd_sf"/>
</dbReference>
<reference evidence="6 7" key="1">
    <citation type="journal article" date="2023" name="Microb. Genom.">
        <title>Mesoterricola silvestris gen. nov., sp. nov., Mesoterricola sediminis sp. nov., Geothrix oryzae sp. nov., Geothrix edaphica sp. nov., Geothrix rubra sp. nov., and Geothrix limicola sp. nov., six novel members of Acidobacteriota isolated from soils.</title>
        <authorList>
            <person name="Weisberg A.J."/>
            <person name="Pearce E."/>
            <person name="Kramer C.G."/>
            <person name="Chang J.H."/>
            <person name="Clarke C.R."/>
        </authorList>
    </citation>
    <scope>NUCLEOTIDE SEQUENCE [LARGE SCALE GENOMIC DNA]</scope>
    <source>
        <strain evidence="6 7">NE20-4-1</strain>
    </source>
</reference>
<protein>
    <submittedName>
        <fullName evidence="6">GntR family transcriptional regulator</fullName>
    </submittedName>
</protein>
<dbReference type="Pfam" id="PF00392">
    <property type="entry name" value="GntR"/>
    <property type="match status" value="1"/>
</dbReference>
<dbReference type="RefSeq" id="WP_045560325.1">
    <property type="nucleotide sequence ID" value="NZ_JABXWF010000028.1"/>
</dbReference>
<proteinExistence type="predicted"/>
<gene>
    <name evidence="6" type="ORF">PV383_32890</name>
</gene>
<dbReference type="Proteomes" id="UP001282474">
    <property type="component" value="Unassembled WGS sequence"/>
</dbReference>
<dbReference type="Gene3D" id="1.20.120.530">
    <property type="entry name" value="GntR ligand-binding domain-like"/>
    <property type="match status" value="1"/>
</dbReference>
<name>A0ABU4MXW5_9ACTN</name>
<keyword evidence="1" id="KW-0805">Transcription regulation</keyword>
<keyword evidence="3" id="KW-0804">Transcription</keyword>
<dbReference type="PANTHER" id="PTHR43537:SF24">
    <property type="entry name" value="GLUCONATE OPERON TRANSCRIPTIONAL REPRESSOR"/>
    <property type="match status" value="1"/>
</dbReference>
<dbReference type="InterPro" id="IPR036388">
    <property type="entry name" value="WH-like_DNA-bd_sf"/>
</dbReference>
<dbReference type="InterPro" id="IPR000524">
    <property type="entry name" value="Tscrpt_reg_HTH_GntR"/>
</dbReference>
<dbReference type="PANTHER" id="PTHR43537">
    <property type="entry name" value="TRANSCRIPTIONAL REGULATOR, GNTR FAMILY"/>
    <property type="match status" value="1"/>
</dbReference>
<keyword evidence="2" id="KW-0238">DNA-binding</keyword>
<dbReference type="SUPFAM" id="SSF46785">
    <property type="entry name" value="Winged helix' DNA-binding domain"/>
    <property type="match status" value="1"/>
</dbReference>
<dbReference type="SUPFAM" id="SSF48008">
    <property type="entry name" value="GntR ligand-binding domain-like"/>
    <property type="match status" value="1"/>
</dbReference>
<evidence type="ECO:0000259" key="5">
    <source>
        <dbReference type="SMART" id="SM00895"/>
    </source>
</evidence>
<dbReference type="EMBL" id="JARAWJ010000032">
    <property type="protein sequence ID" value="MDX3041947.1"/>
    <property type="molecule type" value="Genomic_DNA"/>
</dbReference>
<comment type="caution">
    <text evidence="6">The sequence shown here is derived from an EMBL/GenBank/DDBJ whole genome shotgun (WGS) entry which is preliminary data.</text>
</comment>
<accession>A0ABU4MXW5</accession>
<dbReference type="Pfam" id="PF07729">
    <property type="entry name" value="FCD"/>
    <property type="match status" value="1"/>
</dbReference>
<organism evidence="6 7">
    <name type="scientific">Streptomyces caniscabiei</name>
    <dbReference type="NCBI Taxonomy" id="2746961"/>
    <lineage>
        <taxon>Bacteria</taxon>
        <taxon>Bacillati</taxon>
        <taxon>Actinomycetota</taxon>
        <taxon>Actinomycetes</taxon>
        <taxon>Kitasatosporales</taxon>
        <taxon>Streptomycetaceae</taxon>
        <taxon>Streptomyces</taxon>
    </lineage>
</organism>
<dbReference type="InterPro" id="IPR011711">
    <property type="entry name" value="GntR_C"/>
</dbReference>
<evidence type="ECO:0000259" key="4">
    <source>
        <dbReference type="SMART" id="SM00345"/>
    </source>
</evidence>
<dbReference type="InterPro" id="IPR008920">
    <property type="entry name" value="TF_FadR/GntR_C"/>
</dbReference>
<evidence type="ECO:0000256" key="2">
    <source>
        <dbReference type="ARBA" id="ARBA00023125"/>
    </source>
</evidence>